<protein>
    <submittedName>
        <fullName evidence="1">Uncharacterized protein</fullName>
    </submittedName>
</protein>
<dbReference type="Proteomes" id="UP000299102">
    <property type="component" value="Unassembled WGS sequence"/>
</dbReference>
<evidence type="ECO:0000313" key="1">
    <source>
        <dbReference type="EMBL" id="GBP51007.1"/>
    </source>
</evidence>
<proteinExistence type="predicted"/>
<evidence type="ECO:0000313" key="2">
    <source>
        <dbReference type="Proteomes" id="UP000299102"/>
    </source>
</evidence>
<reference evidence="1 2" key="1">
    <citation type="journal article" date="2019" name="Commun. Biol.">
        <title>The bagworm genome reveals a unique fibroin gene that provides high tensile strength.</title>
        <authorList>
            <person name="Kono N."/>
            <person name="Nakamura H."/>
            <person name="Ohtoshi R."/>
            <person name="Tomita M."/>
            <person name="Numata K."/>
            <person name="Arakawa K."/>
        </authorList>
    </citation>
    <scope>NUCLEOTIDE SEQUENCE [LARGE SCALE GENOMIC DNA]</scope>
</reference>
<sequence>MARTERTAFRYVTISTKIYRLRERAHCRRGARGAGHAPVMSISPGPRSLIFLFRRCPGRLAFINGATIRLPPHLPARPAPRAAPRVAST</sequence>
<dbReference type="EMBL" id="BGZK01000572">
    <property type="protein sequence ID" value="GBP51007.1"/>
    <property type="molecule type" value="Genomic_DNA"/>
</dbReference>
<dbReference type="AlphaFoldDB" id="A0A4C1WLJ2"/>
<gene>
    <name evidence="1" type="ORF">EVAR_37164_1</name>
</gene>
<keyword evidence="2" id="KW-1185">Reference proteome</keyword>
<name>A0A4C1WLJ2_EUMVA</name>
<comment type="caution">
    <text evidence="1">The sequence shown here is derived from an EMBL/GenBank/DDBJ whole genome shotgun (WGS) entry which is preliminary data.</text>
</comment>
<organism evidence="1 2">
    <name type="scientific">Eumeta variegata</name>
    <name type="common">Bagworm moth</name>
    <name type="synonym">Eumeta japonica</name>
    <dbReference type="NCBI Taxonomy" id="151549"/>
    <lineage>
        <taxon>Eukaryota</taxon>
        <taxon>Metazoa</taxon>
        <taxon>Ecdysozoa</taxon>
        <taxon>Arthropoda</taxon>
        <taxon>Hexapoda</taxon>
        <taxon>Insecta</taxon>
        <taxon>Pterygota</taxon>
        <taxon>Neoptera</taxon>
        <taxon>Endopterygota</taxon>
        <taxon>Lepidoptera</taxon>
        <taxon>Glossata</taxon>
        <taxon>Ditrysia</taxon>
        <taxon>Tineoidea</taxon>
        <taxon>Psychidae</taxon>
        <taxon>Oiketicinae</taxon>
        <taxon>Eumeta</taxon>
    </lineage>
</organism>
<accession>A0A4C1WLJ2</accession>